<feature type="transmembrane region" description="Helical" evidence="1">
    <location>
        <begin position="12"/>
        <end position="31"/>
    </location>
</feature>
<proteinExistence type="predicted"/>
<keyword evidence="1" id="KW-1133">Transmembrane helix</keyword>
<reference evidence="2" key="1">
    <citation type="submission" date="2022-08" db="EMBL/GenBank/DDBJ databases">
        <title>Novel sulphate-reducing endosymbionts in the free-living metamonad Anaeramoeba.</title>
        <authorList>
            <person name="Jerlstrom-Hultqvist J."/>
            <person name="Cepicka I."/>
            <person name="Gallot-Lavallee L."/>
            <person name="Salas-Leiva D."/>
            <person name="Curtis B.A."/>
            <person name="Zahonova K."/>
            <person name="Pipaliya S."/>
            <person name="Dacks J."/>
            <person name="Roger A.J."/>
        </authorList>
    </citation>
    <scope>NUCLEOTIDE SEQUENCE</scope>
    <source>
        <strain evidence="2">Busselton2</strain>
    </source>
</reference>
<keyword evidence="1" id="KW-0472">Membrane</keyword>
<keyword evidence="1" id="KW-0812">Transmembrane</keyword>
<feature type="transmembrane region" description="Helical" evidence="1">
    <location>
        <begin position="61"/>
        <end position="80"/>
    </location>
</feature>
<dbReference type="Proteomes" id="UP001146793">
    <property type="component" value="Unassembled WGS sequence"/>
</dbReference>
<sequence>MAPLINFLNKTLTLLISSLALFLCYNLFHFLTPSSAIMKLPFIIFNPTQIFNKFLTTTKRVLLWDGLLLLFFFLIQIFELTHSFKYLLPRSLRKDQFLKKATTFFGLINFYTLISFWVPLDPLLVSPIWQLQSVFWFKLMFFFGWLFVLIQLPLYYSATLFDFSKTFQRLFQSNTQNQTNHLQRILLQDNSPIFFGPVLILFAARIMSIDRILFASGVALYLLTSSFSSSEDIKNGQHFMLSSIQYLWNKNPYKLYNQRIKKKKY</sequence>
<dbReference type="AlphaFoldDB" id="A0AAV7ZIP2"/>
<accession>A0AAV7ZIP2</accession>
<name>A0AAV7ZIP2_9EUKA</name>
<gene>
    <name evidence="2" type="ORF">M0812_14444</name>
</gene>
<evidence type="ECO:0000313" key="3">
    <source>
        <dbReference type="Proteomes" id="UP001146793"/>
    </source>
</evidence>
<protein>
    <submittedName>
        <fullName evidence="2">Nurim</fullName>
    </submittedName>
</protein>
<evidence type="ECO:0000256" key="1">
    <source>
        <dbReference type="SAM" id="Phobius"/>
    </source>
</evidence>
<feature type="transmembrane region" description="Helical" evidence="1">
    <location>
        <begin position="101"/>
        <end position="120"/>
    </location>
</feature>
<dbReference type="EMBL" id="JANTQA010000030">
    <property type="protein sequence ID" value="KAJ3440771.1"/>
    <property type="molecule type" value="Genomic_DNA"/>
</dbReference>
<comment type="caution">
    <text evidence="2">The sequence shown here is derived from an EMBL/GenBank/DDBJ whole genome shotgun (WGS) entry which is preliminary data.</text>
</comment>
<evidence type="ECO:0000313" key="2">
    <source>
        <dbReference type="EMBL" id="KAJ3440771.1"/>
    </source>
</evidence>
<feature type="transmembrane region" description="Helical" evidence="1">
    <location>
        <begin position="140"/>
        <end position="164"/>
    </location>
</feature>
<organism evidence="2 3">
    <name type="scientific">Anaeramoeba flamelloides</name>
    <dbReference type="NCBI Taxonomy" id="1746091"/>
    <lineage>
        <taxon>Eukaryota</taxon>
        <taxon>Metamonada</taxon>
        <taxon>Anaeramoebidae</taxon>
        <taxon>Anaeramoeba</taxon>
    </lineage>
</organism>